<organism evidence="1">
    <name type="scientific">viral metagenome</name>
    <dbReference type="NCBI Taxonomy" id="1070528"/>
    <lineage>
        <taxon>unclassified sequences</taxon>
        <taxon>metagenomes</taxon>
        <taxon>organismal metagenomes</taxon>
    </lineage>
</organism>
<accession>A0A6C0KEV0</accession>
<proteinExistence type="predicted"/>
<name>A0A6C0KEV0_9ZZZZ</name>
<dbReference type="EMBL" id="MN740877">
    <property type="protein sequence ID" value="QHU16159.1"/>
    <property type="molecule type" value="Genomic_DNA"/>
</dbReference>
<dbReference type="AlphaFoldDB" id="A0A6C0KEV0"/>
<reference evidence="1" key="1">
    <citation type="journal article" date="2020" name="Nature">
        <title>Giant virus diversity and host interactions through global metagenomics.</title>
        <authorList>
            <person name="Schulz F."/>
            <person name="Roux S."/>
            <person name="Paez-Espino D."/>
            <person name="Jungbluth S."/>
            <person name="Walsh D.A."/>
            <person name="Denef V.J."/>
            <person name="McMahon K.D."/>
            <person name="Konstantinidis K.T."/>
            <person name="Eloe-Fadrosh E.A."/>
            <person name="Kyrpides N.C."/>
            <person name="Woyke T."/>
        </authorList>
    </citation>
    <scope>NUCLEOTIDE SEQUENCE</scope>
    <source>
        <strain evidence="1">GVMAG-S-3300011013-78</strain>
    </source>
</reference>
<protein>
    <submittedName>
        <fullName evidence="1">Uncharacterized protein</fullName>
    </submittedName>
</protein>
<evidence type="ECO:0000313" key="1">
    <source>
        <dbReference type="EMBL" id="QHU16159.1"/>
    </source>
</evidence>
<sequence>MYYFILLIILVLYYLRPLKEPFMNSVRANIRRPRRNMRIKIENTWDFLKKKFYVLLKKYDFF</sequence>